<dbReference type="InterPro" id="IPR001138">
    <property type="entry name" value="Zn2Cys6_DnaBD"/>
</dbReference>
<dbReference type="GO" id="GO:0045944">
    <property type="term" value="P:positive regulation of transcription by RNA polymerase II"/>
    <property type="evidence" value="ECO:0007669"/>
    <property type="project" value="TreeGrafter"/>
</dbReference>
<sequence length="469" mass="53126">MSEDRKRHCWECRRRCLVCDFGRPACSRCVKARIECPGYGDSPPMKLKWLAPGKVKSRSWRVKSAGDQDQSSSSTASRAGRTKDAVNQCIYPDICALRELGFDVPKYEFSPSHFQHVFGLPEYIRFGLVCMSLSHRMSRTPNGFRSNALAEPFYRYRGLIIRGLRDDMDVEHKRTCDSVIAGILTILLADAHQGASSHWRTHLEGLQKIITLRGGIRVLAKQPRLLPLLLSFVFVTVIGDSTAPASDMVMTSAHFKELELLLEEYGKVIFAFQMCPTPLFAEIVKINHIRVLSLKQQPTEVDLLKEGYKALHRVQAFSSEEWAENKPASKKDWLLLADVYQVSTELFCLLSLQSLAILPRSPLMRENCNTHAELLQVLLEQALVALPIKRFLLWPMVVLGVEAAQGGALMRAFVREQLPELSRYIGTYVPLMAQDVLERFWDSGKARWDDCFDKPYAFATQIGLDMSAL</sequence>
<dbReference type="GO" id="GO:0005634">
    <property type="term" value="C:nucleus"/>
    <property type="evidence" value="ECO:0007669"/>
    <property type="project" value="UniProtKB-SubCell"/>
</dbReference>
<evidence type="ECO:0000256" key="4">
    <source>
        <dbReference type="ARBA" id="ARBA00023163"/>
    </source>
</evidence>
<evidence type="ECO:0000313" key="9">
    <source>
        <dbReference type="Proteomes" id="UP001146351"/>
    </source>
</evidence>
<feature type="compositionally biased region" description="Low complexity" evidence="6">
    <location>
        <begin position="65"/>
        <end position="79"/>
    </location>
</feature>
<dbReference type="PANTHER" id="PTHR37534">
    <property type="entry name" value="TRANSCRIPTIONAL ACTIVATOR PROTEIN UGA3"/>
    <property type="match status" value="1"/>
</dbReference>
<dbReference type="Pfam" id="PF00172">
    <property type="entry name" value="Zn_clus"/>
    <property type="match status" value="1"/>
</dbReference>
<evidence type="ECO:0000256" key="6">
    <source>
        <dbReference type="SAM" id="MobiDB-lite"/>
    </source>
</evidence>
<accession>A0A9W9HMJ0</accession>
<name>A0A9W9HMJ0_9EURO</name>
<keyword evidence="2" id="KW-0805">Transcription regulation</keyword>
<evidence type="ECO:0000256" key="1">
    <source>
        <dbReference type="ARBA" id="ARBA00004123"/>
    </source>
</evidence>
<dbReference type="SMART" id="SM00066">
    <property type="entry name" value="GAL4"/>
    <property type="match status" value="1"/>
</dbReference>
<dbReference type="PROSITE" id="PS50048">
    <property type="entry name" value="ZN2_CY6_FUNGAL_2"/>
    <property type="match status" value="1"/>
</dbReference>
<organism evidence="8 9">
    <name type="scientific">Penicillium capsulatum</name>
    <dbReference type="NCBI Taxonomy" id="69766"/>
    <lineage>
        <taxon>Eukaryota</taxon>
        <taxon>Fungi</taxon>
        <taxon>Dikarya</taxon>
        <taxon>Ascomycota</taxon>
        <taxon>Pezizomycotina</taxon>
        <taxon>Eurotiomycetes</taxon>
        <taxon>Eurotiomycetidae</taxon>
        <taxon>Eurotiales</taxon>
        <taxon>Aspergillaceae</taxon>
        <taxon>Penicillium</taxon>
    </lineage>
</organism>
<dbReference type="Proteomes" id="UP001146351">
    <property type="component" value="Unassembled WGS sequence"/>
</dbReference>
<comment type="subcellular location">
    <subcellularLocation>
        <location evidence="1">Nucleus</location>
    </subcellularLocation>
</comment>
<dbReference type="CDD" id="cd00067">
    <property type="entry name" value="GAL4"/>
    <property type="match status" value="1"/>
</dbReference>
<dbReference type="AlphaFoldDB" id="A0A9W9HMJ0"/>
<proteinExistence type="predicted"/>
<evidence type="ECO:0000256" key="3">
    <source>
        <dbReference type="ARBA" id="ARBA00023125"/>
    </source>
</evidence>
<keyword evidence="9" id="KW-1185">Reference proteome</keyword>
<dbReference type="EMBL" id="JAPQKO010000008">
    <property type="protein sequence ID" value="KAJ5151639.1"/>
    <property type="molecule type" value="Genomic_DNA"/>
</dbReference>
<keyword evidence="4" id="KW-0804">Transcription</keyword>
<dbReference type="SUPFAM" id="SSF57701">
    <property type="entry name" value="Zn2/Cys6 DNA-binding domain"/>
    <property type="match status" value="1"/>
</dbReference>
<protein>
    <submittedName>
        <fullName evidence="8">C6 zinc finger domain-containing protein</fullName>
    </submittedName>
</protein>
<comment type="caution">
    <text evidence="8">The sequence shown here is derived from an EMBL/GenBank/DDBJ whole genome shotgun (WGS) entry which is preliminary data.</text>
</comment>
<dbReference type="InterPro" id="IPR036864">
    <property type="entry name" value="Zn2-C6_fun-type_DNA-bd_sf"/>
</dbReference>
<keyword evidence="5" id="KW-0539">Nucleus</keyword>
<evidence type="ECO:0000256" key="5">
    <source>
        <dbReference type="ARBA" id="ARBA00023242"/>
    </source>
</evidence>
<feature type="region of interest" description="Disordered" evidence="6">
    <location>
        <begin position="60"/>
        <end position="79"/>
    </location>
</feature>
<dbReference type="GO" id="GO:0000981">
    <property type="term" value="F:DNA-binding transcription factor activity, RNA polymerase II-specific"/>
    <property type="evidence" value="ECO:0007669"/>
    <property type="project" value="InterPro"/>
</dbReference>
<dbReference type="GO" id="GO:0008270">
    <property type="term" value="F:zinc ion binding"/>
    <property type="evidence" value="ECO:0007669"/>
    <property type="project" value="InterPro"/>
</dbReference>
<gene>
    <name evidence="8" type="ORF">N7492_009934</name>
</gene>
<evidence type="ECO:0000256" key="2">
    <source>
        <dbReference type="ARBA" id="ARBA00023015"/>
    </source>
</evidence>
<dbReference type="GO" id="GO:0000976">
    <property type="term" value="F:transcription cis-regulatory region binding"/>
    <property type="evidence" value="ECO:0007669"/>
    <property type="project" value="TreeGrafter"/>
</dbReference>
<keyword evidence="3" id="KW-0238">DNA-binding</keyword>
<evidence type="ECO:0000313" key="8">
    <source>
        <dbReference type="EMBL" id="KAJ5151639.1"/>
    </source>
</evidence>
<dbReference type="OrthoDB" id="5386330at2759"/>
<dbReference type="Pfam" id="PF11951">
    <property type="entry name" value="Fungal_trans_2"/>
    <property type="match status" value="1"/>
</dbReference>
<reference evidence="8" key="2">
    <citation type="journal article" date="2023" name="IMA Fungus">
        <title>Comparative genomic study of the Penicillium genus elucidates a diverse pangenome and 15 lateral gene transfer events.</title>
        <authorList>
            <person name="Petersen C."/>
            <person name="Sorensen T."/>
            <person name="Nielsen M.R."/>
            <person name="Sondergaard T.E."/>
            <person name="Sorensen J.L."/>
            <person name="Fitzpatrick D.A."/>
            <person name="Frisvad J.C."/>
            <person name="Nielsen K.L."/>
        </authorList>
    </citation>
    <scope>NUCLEOTIDE SEQUENCE</scope>
    <source>
        <strain evidence="8">IBT 21917</strain>
    </source>
</reference>
<feature type="domain" description="Zn(2)-C6 fungal-type" evidence="7">
    <location>
        <begin position="8"/>
        <end position="36"/>
    </location>
</feature>
<reference evidence="8" key="1">
    <citation type="submission" date="2022-11" db="EMBL/GenBank/DDBJ databases">
        <authorList>
            <person name="Petersen C."/>
        </authorList>
    </citation>
    <scope>NUCLEOTIDE SEQUENCE</scope>
    <source>
        <strain evidence="8">IBT 21917</strain>
    </source>
</reference>
<dbReference type="PANTHER" id="PTHR37534:SF48">
    <property type="entry name" value="FINGER DOMAIN PROTEIN, PUTATIVE-RELATED"/>
    <property type="match status" value="1"/>
</dbReference>
<evidence type="ECO:0000259" key="7">
    <source>
        <dbReference type="PROSITE" id="PS50048"/>
    </source>
</evidence>
<dbReference type="InterPro" id="IPR021858">
    <property type="entry name" value="Fun_TF"/>
</dbReference>